<dbReference type="AlphaFoldDB" id="A0AAE0S041"/>
<dbReference type="EMBL" id="JAEAOA010000619">
    <property type="protein sequence ID" value="KAK3582891.1"/>
    <property type="molecule type" value="Genomic_DNA"/>
</dbReference>
<proteinExistence type="predicted"/>
<organism evidence="2 3">
    <name type="scientific">Potamilus streckersoni</name>
    <dbReference type="NCBI Taxonomy" id="2493646"/>
    <lineage>
        <taxon>Eukaryota</taxon>
        <taxon>Metazoa</taxon>
        <taxon>Spiralia</taxon>
        <taxon>Lophotrochozoa</taxon>
        <taxon>Mollusca</taxon>
        <taxon>Bivalvia</taxon>
        <taxon>Autobranchia</taxon>
        <taxon>Heteroconchia</taxon>
        <taxon>Palaeoheterodonta</taxon>
        <taxon>Unionida</taxon>
        <taxon>Unionoidea</taxon>
        <taxon>Unionidae</taxon>
        <taxon>Ambleminae</taxon>
        <taxon>Lampsilini</taxon>
        <taxon>Potamilus</taxon>
    </lineage>
</organism>
<feature type="compositionally biased region" description="Polar residues" evidence="1">
    <location>
        <begin position="97"/>
        <end position="108"/>
    </location>
</feature>
<comment type="caution">
    <text evidence="2">The sequence shown here is derived from an EMBL/GenBank/DDBJ whole genome shotgun (WGS) entry which is preliminary data.</text>
</comment>
<protein>
    <submittedName>
        <fullName evidence="2">Uncharacterized protein</fullName>
    </submittedName>
</protein>
<keyword evidence="3" id="KW-1185">Reference proteome</keyword>
<evidence type="ECO:0000256" key="1">
    <source>
        <dbReference type="SAM" id="MobiDB-lite"/>
    </source>
</evidence>
<name>A0AAE0S041_9BIVA</name>
<reference evidence="2" key="2">
    <citation type="journal article" date="2021" name="Genome Biol. Evol.">
        <title>Developing a high-quality reference genome for a parasitic bivalve with doubly uniparental inheritance (Bivalvia: Unionida).</title>
        <authorList>
            <person name="Smith C.H."/>
        </authorList>
    </citation>
    <scope>NUCLEOTIDE SEQUENCE</scope>
    <source>
        <strain evidence="2">CHS0354</strain>
        <tissue evidence="2">Mantle</tissue>
    </source>
</reference>
<feature type="non-terminal residue" evidence="2">
    <location>
        <position position="1"/>
    </location>
</feature>
<evidence type="ECO:0000313" key="3">
    <source>
        <dbReference type="Proteomes" id="UP001195483"/>
    </source>
</evidence>
<accession>A0AAE0S041</accession>
<sequence length="125" mass="13823">LFDELYKQASALNANLMIEKSDTSTTAKTTKGKGNIPMKMESCQFSDKIKSVSSVLTEMGETIKQVKKLKHESDFLSGLLEALYDSLIGGEDKMSNKHSSASTGNEQSGYDKAIKIMRTFQEKET</sequence>
<reference evidence="2" key="3">
    <citation type="submission" date="2023-05" db="EMBL/GenBank/DDBJ databases">
        <authorList>
            <person name="Smith C.H."/>
        </authorList>
    </citation>
    <scope>NUCLEOTIDE SEQUENCE</scope>
    <source>
        <strain evidence="2">CHS0354</strain>
        <tissue evidence="2">Mantle</tissue>
    </source>
</reference>
<evidence type="ECO:0000313" key="2">
    <source>
        <dbReference type="EMBL" id="KAK3582891.1"/>
    </source>
</evidence>
<gene>
    <name evidence="2" type="ORF">CHS0354_009697</name>
</gene>
<feature type="region of interest" description="Disordered" evidence="1">
    <location>
        <begin position="93"/>
        <end position="125"/>
    </location>
</feature>
<reference evidence="2" key="1">
    <citation type="journal article" date="2021" name="Genome Biol. Evol.">
        <title>A High-Quality Reference Genome for a Parasitic Bivalve with Doubly Uniparental Inheritance (Bivalvia: Unionida).</title>
        <authorList>
            <person name="Smith C.H."/>
        </authorList>
    </citation>
    <scope>NUCLEOTIDE SEQUENCE</scope>
    <source>
        <strain evidence="2">CHS0354</strain>
    </source>
</reference>
<feature type="non-terminal residue" evidence="2">
    <location>
        <position position="125"/>
    </location>
</feature>
<dbReference type="Proteomes" id="UP001195483">
    <property type="component" value="Unassembled WGS sequence"/>
</dbReference>